<dbReference type="EMBL" id="CP046237">
    <property type="protein sequence ID" value="WFD49293.1"/>
    <property type="molecule type" value="Genomic_DNA"/>
</dbReference>
<dbReference type="PANTHER" id="PTHR10110">
    <property type="entry name" value="SODIUM/HYDROGEN EXCHANGER"/>
    <property type="match status" value="1"/>
</dbReference>
<keyword evidence="4 9" id="KW-1133">Transmembrane helix</keyword>
<dbReference type="PRINTS" id="PR01084">
    <property type="entry name" value="NAHEXCHNGR"/>
</dbReference>
<gene>
    <name evidence="11" type="primary">NHX1_2</name>
    <name evidence="11" type="ORF">GLX27_003973</name>
</gene>
<evidence type="ECO:0000256" key="2">
    <source>
        <dbReference type="ARBA" id="ARBA00022448"/>
    </source>
</evidence>
<keyword evidence="7 9" id="KW-0472">Membrane</keyword>
<dbReference type="PANTHER" id="PTHR10110:SF187">
    <property type="entry name" value="SODIUM_HYDROGEN EXCHANGER"/>
    <property type="match status" value="1"/>
</dbReference>
<comment type="subcellular location">
    <subcellularLocation>
        <location evidence="1">Membrane</location>
        <topology evidence="1">Multi-pass membrane protein</topology>
    </subcellularLocation>
</comment>
<dbReference type="Pfam" id="PF00999">
    <property type="entry name" value="Na_H_Exchanger"/>
    <property type="match status" value="1"/>
</dbReference>
<evidence type="ECO:0000256" key="4">
    <source>
        <dbReference type="ARBA" id="ARBA00022989"/>
    </source>
</evidence>
<sequence>MFVGILLRINVLKPVREMLGFSNTIMMNVLLPPIILSSGYDLRQAKFFRNFGTILTFALFGTFISAIVIGYVCV</sequence>
<keyword evidence="2" id="KW-0813">Transport</keyword>
<organism evidence="11 12">
    <name type="scientific">Malassezia furfur</name>
    <name type="common">Pityriasis versicolor infection agent</name>
    <name type="synonym">Pityrosporum furfur</name>
    <dbReference type="NCBI Taxonomy" id="55194"/>
    <lineage>
        <taxon>Eukaryota</taxon>
        <taxon>Fungi</taxon>
        <taxon>Dikarya</taxon>
        <taxon>Basidiomycota</taxon>
        <taxon>Ustilaginomycotina</taxon>
        <taxon>Malasseziomycetes</taxon>
        <taxon>Malasseziales</taxon>
        <taxon>Malasseziaceae</taxon>
        <taxon>Malassezia</taxon>
    </lineage>
</organism>
<protein>
    <submittedName>
        <fullName evidence="11">Monovalent cation:H+ antiporter, CPA1 (Nhx1)</fullName>
    </submittedName>
</protein>
<reference evidence="11 12" key="1">
    <citation type="journal article" date="2020" name="Elife">
        <title>Loss of centromere function drives karyotype evolution in closely related Malassezia species.</title>
        <authorList>
            <person name="Sankaranarayanan S.R."/>
            <person name="Ianiri G."/>
            <person name="Coelho M.A."/>
            <person name="Reza M.H."/>
            <person name="Thimmappa B.C."/>
            <person name="Ganguly P."/>
            <person name="Vadnala R.N."/>
            <person name="Sun S."/>
            <person name="Siddharthan R."/>
            <person name="Tellgren-Roth C."/>
            <person name="Dawson T.L."/>
            <person name="Heitman J."/>
            <person name="Sanyal K."/>
        </authorList>
    </citation>
    <scope>NUCLEOTIDE SEQUENCE [LARGE SCALE GENOMIC DNA]</scope>
    <source>
        <strain evidence="11">CBS14141</strain>
    </source>
</reference>
<evidence type="ECO:0000256" key="3">
    <source>
        <dbReference type="ARBA" id="ARBA00022692"/>
    </source>
</evidence>
<proteinExistence type="predicted"/>
<dbReference type="InterPro" id="IPR004709">
    <property type="entry name" value="NaH_exchanger"/>
</dbReference>
<evidence type="ECO:0000256" key="9">
    <source>
        <dbReference type="SAM" id="Phobius"/>
    </source>
</evidence>
<feature type="transmembrane region" description="Helical" evidence="9">
    <location>
        <begin position="51"/>
        <end position="72"/>
    </location>
</feature>
<accession>A0ABY8EZR1</accession>
<feature type="transmembrane region" description="Helical" evidence="9">
    <location>
        <begin position="20"/>
        <end position="39"/>
    </location>
</feature>
<evidence type="ECO:0000256" key="1">
    <source>
        <dbReference type="ARBA" id="ARBA00004141"/>
    </source>
</evidence>
<keyword evidence="8" id="KW-0739">Sodium transport</keyword>
<keyword evidence="3 9" id="KW-0812">Transmembrane</keyword>
<keyword evidence="5" id="KW-0915">Sodium</keyword>
<dbReference type="InterPro" id="IPR018422">
    <property type="entry name" value="Cation/H_exchanger_CPA1"/>
</dbReference>
<evidence type="ECO:0000313" key="12">
    <source>
        <dbReference type="Proteomes" id="UP000818624"/>
    </source>
</evidence>
<evidence type="ECO:0000256" key="5">
    <source>
        <dbReference type="ARBA" id="ARBA00023053"/>
    </source>
</evidence>
<evidence type="ECO:0000259" key="10">
    <source>
        <dbReference type="Pfam" id="PF00999"/>
    </source>
</evidence>
<dbReference type="Proteomes" id="UP000818624">
    <property type="component" value="Chromosome 4"/>
</dbReference>
<keyword evidence="12" id="KW-1185">Reference proteome</keyword>
<evidence type="ECO:0000256" key="7">
    <source>
        <dbReference type="ARBA" id="ARBA00023136"/>
    </source>
</evidence>
<keyword evidence="6" id="KW-0406">Ion transport</keyword>
<name>A0ABY8EZR1_MALFU</name>
<feature type="domain" description="Cation/H+ exchanger transmembrane" evidence="10">
    <location>
        <begin position="1"/>
        <end position="72"/>
    </location>
</feature>
<dbReference type="InterPro" id="IPR006153">
    <property type="entry name" value="Cation/H_exchanger_TM"/>
</dbReference>
<evidence type="ECO:0000256" key="8">
    <source>
        <dbReference type="ARBA" id="ARBA00023201"/>
    </source>
</evidence>
<evidence type="ECO:0000313" key="11">
    <source>
        <dbReference type="EMBL" id="WFD49293.1"/>
    </source>
</evidence>
<evidence type="ECO:0000256" key="6">
    <source>
        <dbReference type="ARBA" id="ARBA00023065"/>
    </source>
</evidence>